<dbReference type="KEGG" id="bbel:109462017"/>
<feature type="region of interest" description="Disordered" evidence="1">
    <location>
        <begin position="64"/>
        <end position="187"/>
    </location>
</feature>
<dbReference type="PANTHER" id="PTHR10454">
    <property type="entry name" value="CASPASE"/>
    <property type="match status" value="1"/>
</dbReference>
<dbReference type="RefSeq" id="XP_019614066.1">
    <property type="nucleotide sequence ID" value="XM_019758507.1"/>
</dbReference>
<dbReference type="GeneID" id="109462017"/>
<evidence type="ECO:0000256" key="1">
    <source>
        <dbReference type="SAM" id="MobiDB-lite"/>
    </source>
</evidence>
<dbReference type="PANTHER" id="PTHR10454:SF248">
    <property type="entry name" value="CASPASE-8-LIKE"/>
    <property type="match status" value="1"/>
</dbReference>
<feature type="compositionally biased region" description="Basic and acidic residues" evidence="1">
    <location>
        <begin position="120"/>
        <end position="142"/>
    </location>
</feature>
<feature type="compositionally biased region" description="Basic and acidic residues" evidence="1">
    <location>
        <begin position="1222"/>
        <end position="1232"/>
    </location>
</feature>
<dbReference type="SUPFAM" id="SSF53756">
    <property type="entry name" value="UDP-Glycosyltransferase/glycogen phosphorylase"/>
    <property type="match status" value="1"/>
</dbReference>
<dbReference type="Pfam" id="PF20706">
    <property type="entry name" value="GT4-conflict"/>
    <property type="match status" value="1"/>
</dbReference>
<gene>
    <name evidence="3" type="primary">LOC109462017</name>
</gene>
<feature type="compositionally biased region" description="Polar residues" evidence="1">
    <location>
        <begin position="1236"/>
        <end position="1250"/>
    </location>
</feature>
<dbReference type="GO" id="GO:0004197">
    <property type="term" value="F:cysteine-type endopeptidase activity"/>
    <property type="evidence" value="ECO:0007669"/>
    <property type="project" value="InterPro"/>
</dbReference>
<reference evidence="3" key="1">
    <citation type="submission" date="2025-08" db="UniProtKB">
        <authorList>
            <consortium name="RefSeq"/>
        </authorList>
    </citation>
    <scope>IDENTIFICATION</scope>
    <source>
        <tissue evidence="3">Gonad</tissue>
    </source>
</reference>
<dbReference type="GO" id="GO:0043525">
    <property type="term" value="P:positive regulation of neuron apoptotic process"/>
    <property type="evidence" value="ECO:0007669"/>
    <property type="project" value="TreeGrafter"/>
</dbReference>
<evidence type="ECO:0000313" key="3">
    <source>
        <dbReference type="RefSeq" id="XP_019614066.1"/>
    </source>
</evidence>
<dbReference type="GO" id="GO:0006508">
    <property type="term" value="P:proteolysis"/>
    <property type="evidence" value="ECO:0007669"/>
    <property type="project" value="InterPro"/>
</dbReference>
<feature type="compositionally biased region" description="Polar residues" evidence="1">
    <location>
        <begin position="176"/>
        <end position="186"/>
    </location>
</feature>
<feature type="compositionally biased region" description="Basic and acidic residues" evidence="1">
    <location>
        <begin position="66"/>
        <end position="113"/>
    </location>
</feature>
<dbReference type="GO" id="GO:0006915">
    <property type="term" value="P:apoptotic process"/>
    <property type="evidence" value="ECO:0007669"/>
    <property type="project" value="TreeGrafter"/>
</dbReference>
<dbReference type="InterPro" id="IPR002398">
    <property type="entry name" value="Pept_C14"/>
</dbReference>
<accession>A0A6P4YB66</accession>
<feature type="region of interest" description="Disordered" evidence="1">
    <location>
        <begin position="1135"/>
        <end position="1250"/>
    </location>
</feature>
<dbReference type="Gene3D" id="3.40.50.300">
    <property type="entry name" value="P-loop containing nucleotide triphosphate hydrolases"/>
    <property type="match status" value="1"/>
</dbReference>
<sequence length="1847" mass="208937">MQHLYSQACRQGEQPVHSVRGLVVGQFRSGKTCVVRRLTGEKAVEQQPVTDGIEISPSVMTKTWRTAREEPDEFKETMAERLAEQQERAESSPRTMHMECDSGETEDQKREHNLQTQQEEPLKTETPKQDSGETEDQQREHNLQTQQKEPPKSEAPTQRSQSFDPVDENRGEDMNRPTSPQKQPQEQIMGDVTVQHQAKGVANDGITNAAMRRQGATTVRKQTYYIPNDVVIKTQQRIQGGVTEEQLGTAEHPRISFWDFGGQATYYGSHQCFFTYRGIYILVMSLLQKLSDRVPDLDYKASADNLETGRDYLDHWLNSVRTHTLQPGQEETGKPPIVLVLTHKDKVSELEIERYKKDILDHIGGKAAGKHVLPEIFVIDNFSENDGDFDELREYIRKEAKGLWFMGEKVPMTWLHLKSKLIDKRTSGDPFCRFQDVVDLARSDDVGIADVSDVADILTFLHALGDIIFINEPVLGDHVVLRPQVMIDVFKTIITVPEYQQDRSTDGEVAEMWRRLETEGILSDRFLTIIWTNADQKMQKPFLLRHKLFLKRLMEKYYLLCNATPIGEFADTAEEPEKEEIYFVPSLLAAKPDDNTLYPGHMRRHRHPLYVKFENMFLPSGMFYRLQAICVRRFGLEESHVFSGCGRFPTDDVQQQFVVTKVKHYLKVELLSAEDKDQPVFTQGLPVRKFLSSCLFEIKEKWIPSIQYDWCFGEASDEEIGTPLFHTLSDTKQETATGSSRFPENFVDVWMGGSGDNRTSFPENLGGSGPMMIEPTQTEDTVRTIARIGPVLDCMETCEGLSLTECDRIRRELTFISRFKKLVDTVKSAGDMCHRLLGASVEVCLPEKAPMFLRQKRGNEIVILHVGDYNDKLIQPLLGQVVKSSNRYGVTVSEDVIKPGNIITVKSLDHLLQRNVRMVVPIITPQALHSRYWSSLGYEFCVQNKNLVCPVLAYPEGTRERLLEVLGRRCAGMLDMPSTEVPMTEEPLSRTKISLTAAEILNKASTSVVLNTYRITTEGCTLEEDGVTISFPEGCVETERLLSLEVEMLPIDDALTETFSAVTPVLTVHQEKEEDFLEPVSVTLPWAWKKIDCSADQTVLMERKSQPPRWTLLQAEFQETEDELTFTTRHFCGMAGAKESGNGGESSTSTPGNQDESANQEAAEESFSRDQAHEGETANQKTADKTISREPGNKNEATTQEAENDSISREPRNQNEAANQKAVKETFSKEPANESDVANQTASGQSMSGELKVSSASKTTVVTEQFQACCNRCTGDKVYLIVNPNQATTDKNYIHLLCVHKDDDAKDFFRADNMRWPPPFQQRIVMGEEEKIDAEFDNSKDVIADLSKVLEHGHTFYFPPADCNRWSVGLILNATRPGKKNYEGTVNFTRRLLGSGKQIDDVRRQISPATVFFYHDKDVVETSEVQEKDTTVMSKSVQAQFQPKKAVVSVLMVNDKYGTSHGGTSTTSCQVAQFLQRHGAIVHCTAVQASEEDKRRAAEDGVRLHLPVKKHRDKRTPSLEWLTHYHSIHFPDIPQDLNCIVGNADVTSEAAKSIRENGREVAKLVIFNHDMPEDTEHYKGAGRKVEDILDDTKNADAVFSLGRRIYDYFETKYNSLGESRPRKHFLFRPRPSPVFEAISVRPGGGEKVVLFVGTVTGVEKLKGHDLVARALGEVAEKIPNVRLRVRVVDEDDYEASKKILQENLRSSKIKPTLLPCGTQEDIAQDMQQAHLVLMPSRAEPFGLIGLEAITAGIPVLISDKSGLADMIKDLIKEKKCNPDMRHRIVETSMRETDLDEDAREWAKKIADTLECCDWEFQKAEEFKKTLLDSKYWEESHQNLLRVCGLID</sequence>
<feature type="compositionally biased region" description="Basic and acidic residues" evidence="1">
    <location>
        <begin position="1166"/>
        <end position="1193"/>
    </location>
</feature>
<evidence type="ECO:0000313" key="2">
    <source>
        <dbReference type="Proteomes" id="UP000515135"/>
    </source>
</evidence>
<protein>
    <submittedName>
        <fullName evidence="3">Uncharacterized protein LOC109462017</fullName>
    </submittedName>
</protein>
<dbReference type="Gene3D" id="3.40.50.2000">
    <property type="entry name" value="Glycogen Phosphorylase B"/>
    <property type="match status" value="1"/>
</dbReference>
<dbReference type="Gene3D" id="2.60.220.30">
    <property type="match status" value="1"/>
</dbReference>
<dbReference type="CDD" id="cd03801">
    <property type="entry name" value="GT4_PimA-like"/>
    <property type="match status" value="1"/>
</dbReference>
<dbReference type="FunFam" id="3.40.50.2000:FF:000190">
    <property type="entry name" value="Uncharacterized protein"/>
    <property type="match status" value="1"/>
</dbReference>
<dbReference type="OrthoDB" id="443318at2759"/>
<dbReference type="Gene3D" id="1.10.10.10">
    <property type="entry name" value="Winged helix-like DNA-binding domain superfamily/Winged helix DNA-binding domain"/>
    <property type="match status" value="1"/>
</dbReference>
<proteinExistence type="predicted"/>
<organism evidence="2 3">
    <name type="scientific">Branchiostoma belcheri</name>
    <name type="common">Amphioxus</name>
    <dbReference type="NCBI Taxonomy" id="7741"/>
    <lineage>
        <taxon>Eukaryota</taxon>
        <taxon>Metazoa</taxon>
        <taxon>Chordata</taxon>
        <taxon>Cephalochordata</taxon>
        <taxon>Leptocardii</taxon>
        <taxon>Amphioxiformes</taxon>
        <taxon>Branchiostomatidae</taxon>
        <taxon>Branchiostoma</taxon>
    </lineage>
</organism>
<dbReference type="Proteomes" id="UP000515135">
    <property type="component" value="Unplaced"/>
</dbReference>
<dbReference type="GO" id="GO:0005737">
    <property type="term" value="C:cytoplasm"/>
    <property type="evidence" value="ECO:0007669"/>
    <property type="project" value="TreeGrafter"/>
</dbReference>
<name>A0A6P4YB66_BRABE</name>
<dbReference type="InterPro" id="IPR027417">
    <property type="entry name" value="P-loop_NTPase"/>
</dbReference>
<dbReference type="SUPFAM" id="SSF52540">
    <property type="entry name" value="P-loop containing nucleoside triphosphate hydrolases"/>
    <property type="match status" value="1"/>
</dbReference>
<keyword evidence="2" id="KW-1185">Reference proteome</keyword>
<dbReference type="Gene3D" id="3.30.70.1390">
    <property type="entry name" value="ROC domain from the Parkinson's disease-associated leucine-rich repeat kinase 2"/>
    <property type="match status" value="1"/>
</dbReference>
<dbReference type="InterPro" id="IPR036388">
    <property type="entry name" value="WH-like_DNA-bd_sf"/>
</dbReference>